<dbReference type="RefSeq" id="WP_397213571.1">
    <property type="nucleotide sequence ID" value="NZ_JBGFSN010000004.1"/>
</dbReference>
<dbReference type="InterPro" id="IPR009057">
    <property type="entry name" value="Homeodomain-like_sf"/>
</dbReference>
<keyword evidence="6" id="KW-1185">Reference proteome</keyword>
<dbReference type="Pfam" id="PF12833">
    <property type="entry name" value="HTH_18"/>
    <property type="match status" value="1"/>
</dbReference>
<feature type="domain" description="HTH araC/xylS-type" evidence="4">
    <location>
        <begin position="177"/>
        <end position="275"/>
    </location>
</feature>
<accession>A0ABW7PUT8</accession>
<dbReference type="Pfam" id="PF02311">
    <property type="entry name" value="AraC_binding"/>
    <property type="match status" value="1"/>
</dbReference>
<proteinExistence type="predicted"/>
<gene>
    <name evidence="5" type="ORF">ABU178_07840</name>
</gene>
<protein>
    <submittedName>
        <fullName evidence="5">AraC family ligand binding domain-containing protein</fullName>
    </submittedName>
</protein>
<organism evidence="5 6">
    <name type="scientific">Pantoea osteomyelitidis</name>
    <dbReference type="NCBI Taxonomy" id="3230026"/>
    <lineage>
        <taxon>Bacteria</taxon>
        <taxon>Pseudomonadati</taxon>
        <taxon>Pseudomonadota</taxon>
        <taxon>Gammaproteobacteria</taxon>
        <taxon>Enterobacterales</taxon>
        <taxon>Erwiniaceae</taxon>
        <taxon>Pantoea</taxon>
    </lineage>
</organism>
<dbReference type="InterPro" id="IPR018060">
    <property type="entry name" value="HTH_AraC"/>
</dbReference>
<evidence type="ECO:0000256" key="3">
    <source>
        <dbReference type="ARBA" id="ARBA00023163"/>
    </source>
</evidence>
<dbReference type="SUPFAM" id="SSF51215">
    <property type="entry name" value="Regulatory protein AraC"/>
    <property type="match status" value="1"/>
</dbReference>
<dbReference type="PROSITE" id="PS01124">
    <property type="entry name" value="HTH_ARAC_FAMILY_2"/>
    <property type="match status" value="1"/>
</dbReference>
<dbReference type="SUPFAM" id="SSF46689">
    <property type="entry name" value="Homeodomain-like"/>
    <property type="match status" value="2"/>
</dbReference>
<dbReference type="InterPro" id="IPR003313">
    <property type="entry name" value="AraC-bd"/>
</dbReference>
<name>A0ABW7PUT8_9GAMM</name>
<evidence type="ECO:0000313" key="5">
    <source>
        <dbReference type="EMBL" id="MFH8134081.1"/>
    </source>
</evidence>
<dbReference type="SMART" id="SM00342">
    <property type="entry name" value="HTH_ARAC"/>
    <property type="match status" value="1"/>
</dbReference>
<evidence type="ECO:0000256" key="2">
    <source>
        <dbReference type="ARBA" id="ARBA00023125"/>
    </source>
</evidence>
<dbReference type="Proteomes" id="UP001611251">
    <property type="component" value="Unassembled WGS sequence"/>
</dbReference>
<dbReference type="EMBL" id="JBGFSN010000004">
    <property type="protein sequence ID" value="MFH8134081.1"/>
    <property type="molecule type" value="Genomic_DNA"/>
</dbReference>
<keyword evidence="1" id="KW-0805">Transcription regulation</keyword>
<dbReference type="InterPro" id="IPR050204">
    <property type="entry name" value="AraC_XylS_family_regulators"/>
</dbReference>
<dbReference type="Gene3D" id="1.10.10.60">
    <property type="entry name" value="Homeodomain-like"/>
    <property type="match status" value="1"/>
</dbReference>
<sequence>MITTPQSWVDLRRDGESGIEAIRAHFTGHAYDPHWHDSYLIGVTEQGVQQFHSRRRQHRSRPGTVFMLEPEEIHDGDAIDDQGFTYRMLYVSQAYVHHQLSDFFAAAPAGQELHFAATLRQDTQLAQALWCCFDYLWQDEIKMVKEAALDRLFLLLSQHPLWRNNEPLACHDKSLAQRARDWLIAHSTENPGLQTMAQALNVDRFRLSREFQAAFGLPPHAWLIQLRLCQARQLLATGRHSPADVAAQLGFADQSHLGRWFKRTCHISPARYQLACTNLPDPRR</sequence>
<dbReference type="InterPro" id="IPR037923">
    <property type="entry name" value="HTH-like"/>
</dbReference>
<keyword evidence="2" id="KW-0238">DNA-binding</keyword>
<dbReference type="PANTHER" id="PTHR46796:SF2">
    <property type="entry name" value="TRANSCRIPTIONAL REGULATORY PROTEIN"/>
    <property type="match status" value="1"/>
</dbReference>
<reference evidence="5 6" key="1">
    <citation type="submission" date="2024-08" db="EMBL/GenBank/DDBJ databases">
        <title>Pantoea ronii - a newly identified human opportunistic pathogen.</title>
        <authorList>
            <person name="Keidar-Friedman D."/>
            <person name="Sorek N."/>
            <person name="Leshin-Carmel D."/>
            <person name="Tsur A."/>
            <person name="Amsalem M."/>
            <person name="Tolkach D."/>
            <person name="Brosh-Nissimov T."/>
        </authorList>
    </citation>
    <scope>NUCLEOTIDE SEQUENCE [LARGE SCALE GENOMIC DNA]</scope>
    <source>
        <strain evidence="5 6">AA23256</strain>
    </source>
</reference>
<evidence type="ECO:0000259" key="4">
    <source>
        <dbReference type="PROSITE" id="PS01124"/>
    </source>
</evidence>
<evidence type="ECO:0000256" key="1">
    <source>
        <dbReference type="ARBA" id="ARBA00023015"/>
    </source>
</evidence>
<evidence type="ECO:0000313" key="6">
    <source>
        <dbReference type="Proteomes" id="UP001611251"/>
    </source>
</evidence>
<keyword evidence="3" id="KW-0804">Transcription</keyword>
<dbReference type="PANTHER" id="PTHR46796">
    <property type="entry name" value="HTH-TYPE TRANSCRIPTIONAL ACTIVATOR RHAS-RELATED"/>
    <property type="match status" value="1"/>
</dbReference>
<comment type="caution">
    <text evidence="5">The sequence shown here is derived from an EMBL/GenBank/DDBJ whole genome shotgun (WGS) entry which is preliminary data.</text>
</comment>